<evidence type="ECO:0000256" key="6">
    <source>
        <dbReference type="ARBA" id="ARBA00022918"/>
    </source>
</evidence>
<dbReference type="GO" id="GO:0004519">
    <property type="term" value="F:endonuclease activity"/>
    <property type="evidence" value="ECO:0007669"/>
    <property type="project" value="UniProtKB-KW"/>
</dbReference>
<keyword evidence="5" id="KW-0378">Hydrolase</keyword>
<evidence type="ECO:0000256" key="3">
    <source>
        <dbReference type="ARBA" id="ARBA00022722"/>
    </source>
</evidence>
<evidence type="ECO:0000256" key="1">
    <source>
        <dbReference type="ARBA" id="ARBA00022679"/>
    </source>
</evidence>
<evidence type="ECO:0000313" key="8">
    <source>
        <dbReference type="EnsemblMetazoa" id="Aqu2.1.40187_001"/>
    </source>
</evidence>
<dbReference type="InterPro" id="IPR041373">
    <property type="entry name" value="RT_RNaseH"/>
</dbReference>
<dbReference type="Gene3D" id="3.10.20.370">
    <property type="match status" value="1"/>
</dbReference>
<accession>A0A1X7VJH3</accession>
<dbReference type="SUPFAM" id="SSF56672">
    <property type="entry name" value="DNA/RNA polymerases"/>
    <property type="match status" value="1"/>
</dbReference>
<evidence type="ECO:0000256" key="2">
    <source>
        <dbReference type="ARBA" id="ARBA00022695"/>
    </source>
</evidence>
<dbReference type="InterPro" id="IPR043502">
    <property type="entry name" value="DNA/RNA_pol_sf"/>
</dbReference>
<sequence length="98" mass="11118">MKNLDFNQTFILQIDASGVGVGAILSQGEENLDEGPDVYFSKKLLPREQAYSTVKKKCLAIILAIKHFSAYFIGRSFIIQTDHRAFNGYTSLKRRMQD</sequence>
<dbReference type="EnsemblMetazoa" id="Aqu2.1.40187_001">
    <property type="protein sequence ID" value="Aqu2.1.40187_001"/>
    <property type="gene ID" value="Aqu2.1.40187"/>
</dbReference>
<name>A0A1X7VJH3_AMPQE</name>
<proteinExistence type="predicted"/>
<dbReference type="GO" id="GO:0016787">
    <property type="term" value="F:hydrolase activity"/>
    <property type="evidence" value="ECO:0007669"/>
    <property type="project" value="UniProtKB-KW"/>
</dbReference>
<dbReference type="AlphaFoldDB" id="A0A1X7VJH3"/>
<dbReference type="GO" id="GO:0003964">
    <property type="term" value="F:RNA-directed DNA polymerase activity"/>
    <property type="evidence" value="ECO:0007669"/>
    <property type="project" value="UniProtKB-KW"/>
</dbReference>
<evidence type="ECO:0000256" key="4">
    <source>
        <dbReference type="ARBA" id="ARBA00022759"/>
    </source>
</evidence>
<keyword evidence="4" id="KW-0255">Endonuclease</keyword>
<dbReference type="FunFam" id="3.10.20.370:FF:000001">
    <property type="entry name" value="Retrovirus-related Pol polyprotein from transposon 17.6-like protein"/>
    <property type="match status" value="1"/>
</dbReference>
<keyword evidence="2" id="KW-0548">Nucleotidyltransferase</keyword>
<dbReference type="Pfam" id="PF17917">
    <property type="entry name" value="RT_RNaseH"/>
    <property type="match status" value="1"/>
</dbReference>
<dbReference type="InParanoid" id="A0A1X7VJH3"/>
<protein>
    <recommendedName>
        <fullName evidence="7">Reverse transcriptase RNase H-like domain-containing protein</fullName>
    </recommendedName>
</protein>
<evidence type="ECO:0000256" key="5">
    <source>
        <dbReference type="ARBA" id="ARBA00022801"/>
    </source>
</evidence>
<dbReference type="PANTHER" id="PTHR37984:SF5">
    <property type="entry name" value="PROTEIN NYNRIN-LIKE"/>
    <property type="match status" value="1"/>
</dbReference>
<reference evidence="8" key="1">
    <citation type="submission" date="2017-05" db="UniProtKB">
        <authorList>
            <consortium name="EnsemblMetazoa"/>
        </authorList>
    </citation>
    <scope>IDENTIFICATION</scope>
</reference>
<dbReference type="STRING" id="400682.A0A1X7VJH3"/>
<keyword evidence="6" id="KW-0695">RNA-directed DNA polymerase</keyword>
<keyword evidence="3" id="KW-0540">Nuclease</keyword>
<dbReference type="CDD" id="cd09274">
    <property type="entry name" value="RNase_HI_RT_Ty3"/>
    <property type="match status" value="1"/>
</dbReference>
<dbReference type="InterPro" id="IPR050951">
    <property type="entry name" value="Retrovirus_Pol_polyprotein"/>
</dbReference>
<organism evidence="8">
    <name type="scientific">Amphimedon queenslandica</name>
    <name type="common">Sponge</name>
    <dbReference type="NCBI Taxonomy" id="400682"/>
    <lineage>
        <taxon>Eukaryota</taxon>
        <taxon>Metazoa</taxon>
        <taxon>Porifera</taxon>
        <taxon>Demospongiae</taxon>
        <taxon>Heteroscleromorpha</taxon>
        <taxon>Haplosclerida</taxon>
        <taxon>Niphatidae</taxon>
        <taxon>Amphimedon</taxon>
    </lineage>
</organism>
<feature type="domain" description="Reverse transcriptase RNase H-like" evidence="7">
    <location>
        <begin position="5"/>
        <end position="93"/>
    </location>
</feature>
<evidence type="ECO:0000259" key="7">
    <source>
        <dbReference type="Pfam" id="PF17917"/>
    </source>
</evidence>
<keyword evidence="1" id="KW-0808">Transferase</keyword>
<dbReference type="PANTHER" id="PTHR37984">
    <property type="entry name" value="PROTEIN CBG26694"/>
    <property type="match status" value="1"/>
</dbReference>